<organism evidence="1 2">
    <name type="scientific">Branchiibius cervicis</name>
    <dbReference type="NCBI Taxonomy" id="908252"/>
    <lineage>
        <taxon>Bacteria</taxon>
        <taxon>Bacillati</taxon>
        <taxon>Actinomycetota</taxon>
        <taxon>Actinomycetes</taxon>
        <taxon>Micrococcales</taxon>
        <taxon>Dermacoccaceae</taxon>
        <taxon>Branchiibius</taxon>
    </lineage>
</organism>
<name>A0ABW2AWZ6_9MICO</name>
<evidence type="ECO:0000313" key="2">
    <source>
        <dbReference type="Proteomes" id="UP001596356"/>
    </source>
</evidence>
<comment type="caution">
    <text evidence="1">The sequence shown here is derived from an EMBL/GenBank/DDBJ whole genome shotgun (WGS) entry which is preliminary data.</text>
</comment>
<dbReference type="Proteomes" id="UP001596356">
    <property type="component" value="Unassembled WGS sequence"/>
</dbReference>
<gene>
    <name evidence="1" type="ORF">ACFQBT_18170</name>
</gene>
<sequence>MPGAPNRITIRPDDYHVPYAGTAGDGRKFFLSDELYTADASYVGLFLWTADGAFDSVQVDSLTRPSNVPPGQAAPGVDGDEVVQTRLKQLGKYVLEPIEVAPFLRTVDGVEFGWRFEVFEGTATVNIEPGDFICYYEPWDGYEYDT</sequence>
<dbReference type="EMBL" id="JBHSWJ010000002">
    <property type="protein sequence ID" value="MFC6715642.1"/>
    <property type="molecule type" value="Genomic_DNA"/>
</dbReference>
<evidence type="ECO:0000313" key="1">
    <source>
        <dbReference type="EMBL" id="MFC6715642.1"/>
    </source>
</evidence>
<proteinExistence type="predicted"/>
<accession>A0ABW2AWZ6</accession>
<keyword evidence="2" id="KW-1185">Reference proteome</keyword>
<dbReference type="RefSeq" id="WP_377824901.1">
    <property type="nucleotide sequence ID" value="NZ_JBHSWJ010000002.1"/>
</dbReference>
<reference evidence="2" key="1">
    <citation type="journal article" date="2019" name="Int. J. Syst. Evol. Microbiol.">
        <title>The Global Catalogue of Microorganisms (GCM) 10K type strain sequencing project: providing services to taxonomists for standard genome sequencing and annotation.</title>
        <authorList>
            <consortium name="The Broad Institute Genomics Platform"/>
            <consortium name="The Broad Institute Genome Sequencing Center for Infectious Disease"/>
            <person name="Wu L."/>
            <person name="Ma J."/>
        </authorList>
    </citation>
    <scope>NUCLEOTIDE SEQUENCE [LARGE SCALE GENOMIC DNA]</scope>
    <source>
        <strain evidence="2">NBRC 106593</strain>
    </source>
</reference>
<protein>
    <submittedName>
        <fullName evidence="1">Uncharacterized protein</fullName>
    </submittedName>
</protein>